<reference evidence="1 2" key="1">
    <citation type="submission" date="2022-12" db="EMBL/GenBank/DDBJ databases">
        <title>Chromosome-scale assembly of the Ensete ventricosum genome.</title>
        <authorList>
            <person name="Dussert Y."/>
            <person name="Stocks J."/>
            <person name="Wendawek A."/>
            <person name="Woldeyes F."/>
            <person name="Nichols R.A."/>
            <person name="Borrell J.S."/>
        </authorList>
    </citation>
    <scope>NUCLEOTIDE SEQUENCE [LARGE SCALE GENOMIC DNA]</scope>
    <source>
        <strain evidence="2">cv. Maze</strain>
        <tissue evidence="1">Seeds</tissue>
    </source>
</reference>
<evidence type="ECO:0000313" key="2">
    <source>
        <dbReference type="Proteomes" id="UP001222027"/>
    </source>
</evidence>
<keyword evidence="2" id="KW-1185">Reference proteome</keyword>
<comment type="caution">
    <text evidence="1">The sequence shown here is derived from an EMBL/GenBank/DDBJ whole genome shotgun (WGS) entry which is preliminary data.</text>
</comment>
<dbReference type="Proteomes" id="UP001222027">
    <property type="component" value="Unassembled WGS sequence"/>
</dbReference>
<dbReference type="AlphaFoldDB" id="A0AAV8QRD6"/>
<evidence type="ECO:0000313" key="1">
    <source>
        <dbReference type="EMBL" id="KAJ8478982.1"/>
    </source>
</evidence>
<sequence>MYQWESASCRSPCNPIQSRLMNKTLQKMKQLCCSPCHIINQLQCILMHRTGFANQVRKRTYGPTWQDIFVDSMISHQYQKQQSEIFPEIETTGLDLVVQAIAKIFWKFEKALHISGIAISL</sequence>
<gene>
    <name evidence="1" type="ORF">OPV22_022709</name>
</gene>
<protein>
    <submittedName>
        <fullName evidence="1">Uncharacterized protein</fullName>
    </submittedName>
</protein>
<name>A0AAV8QRD6_ENSVE</name>
<dbReference type="EMBL" id="JAQQAF010000006">
    <property type="protein sequence ID" value="KAJ8478982.1"/>
    <property type="molecule type" value="Genomic_DNA"/>
</dbReference>
<organism evidence="1 2">
    <name type="scientific">Ensete ventricosum</name>
    <name type="common">Abyssinian banana</name>
    <name type="synonym">Musa ensete</name>
    <dbReference type="NCBI Taxonomy" id="4639"/>
    <lineage>
        <taxon>Eukaryota</taxon>
        <taxon>Viridiplantae</taxon>
        <taxon>Streptophyta</taxon>
        <taxon>Embryophyta</taxon>
        <taxon>Tracheophyta</taxon>
        <taxon>Spermatophyta</taxon>
        <taxon>Magnoliopsida</taxon>
        <taxon>Liliopsida</taxon>
        <taxon>Zingiberales</taxon>
        <taxon>Musaceae</taxon>
        <taxon>Ensete</taxon>
    </lineage>
</organism>
<proteinExistence type="predicted"/>
<accession>A0AAV8QRD6</accession>